<feature type="region of interest" description="Disordered" evidence="1">
    <location>
        <begin position="1"/>
        <end position="41"/>
    </location>
</feature>
<dbReference type="EMBL" id="JBHMFI010000001">
    <property type="protein sequence ID" value="MFB9072684.1"/>
    <property type="molecule type" value="Genomic_DNA"/>
</dbReference>
<reference evidence="2 3" key="1">
    <citation type="submission" date="2024-09" db="EMBL/GenBank/DDBJ databases">
        <authorList>
            <person name="Sun Q."/>
            <person name="Mori K."/>
        </authorList>
    </citation>
    <scope>NUCLEOTIDE SEQUENCE [LARGE SCALE GENOMIC DNA]</scope>
    <source>
        <strain evidence="2 3">CCM 7609</strain>
    </source>
</reference>
<accession>A0ABV5G178</accession>
<organism evidence="2 3">
    <name type="scientific">Citricoccus parietis</name>
    <dbReference type="NCBI Taxonomy" id="592307"/>
    <lineage>
        <taxon>Bacteria</taxon>
        <taxon>Bacillati</taxon>
        <taxon>Actinomycetota</taxon>
        <taxon>Actinomycetes</taxon>
        <taxon>Micrococcales</taxon>
        <taxon>Micrococcaceae</taxon>
        <taxon>Citricoccus</taxon>
    </lineage>
</organism>
<name>A0ABV5G178_9MICC</name>
<sequence length="41" mass="4522">MRSVMFRVNRPLPRPDQARLHSIRGGCSIRGPRTDDGDSGG</sequence>
<dbReference type="Proteomes" id="UP001589575">
    <property type="component" value="Unassembled WGS sequence"/>
</dbReference>
<keyword evidence="3" id="KW-1185">Reference proteome</keyword>
<protein>
    <submittedName>
        <fullName evidence="2">Uncharacterized protein</fullName>
    </submittedName>
</protein>
<comment type="caution">
    <text evidence="2">The sequence shown here is derived from an EMBL/GenBank/DDBJ whole genome shotgun (WGS) entry which is preliminary data.</text>
</comment>
<gene>
    <name evidence="2" type="ORF">ACFFX0_16355</name>
</gene>
<proteinExistence type="predicted"/>
<evidence type="ECO:0000256" key="1">
    <source>
        <dbReference type="SAM" id="MobiDB-lite"/>
    </source>
</evidence>
<evidence type="ECO:0000313" key="3">
    <source>
        <dbReference type="Proteomes" id="UP001589575"/>
    </source>
</evidence>
<feature type="compositionally biased region" description="Basic and acidic residues" evidence="1">
    <location>
        <begin position="32"/>
        <end position="41"/>
    </location>
</feature>
<evidence type="ECO:0000313" key="2">
    <source>
        <dbReference type="EMBL" id="MFB9072684.1"/>
    </source>
</evidence>